<dbReference type="KEGG" id="atm:ANT_15740"/>
<dbReference type="InParanoid" id="E8N588"/>
<dbReference type="RefSeq" id="WP_013559983.1">
    <property type="nucleotide sequence ID" value="NC_014960.1"/>
</dbReference>
<evidence type="ECO:0000313" key="2">
    <source>
        <dbReference type="EMBL" id="BAJ63602.1"/>
    </source>
</evidence>
<dbReference type="EMBL" id="AP012029">
    <property type="protein sequence ID" value="BAJ63602.1"/>
    <property type="molecule type" value="Genomic_DNA"/>
</dbReference>
<protein>
    <recommendedName>
        <fullName evidence="1">Methyltransferase type 11 domain-containing protein</fullName>
    </recommendedName>
</protein>
<accession>E8N588</accession>
<proteinExistence type="predicted"/>
<dbReference type="HOGENOM" id="CLU_1118357_0_0_0"/>
<dbReference type="Gene3D" id="3.40.50.150">
    <property type="entry name" value="Vaccinia Virus protein VP39"/>
    <property type="match status" value="1"/>
</dbReference>
<dbReference type="STRING" id="926569.ANT_15740"/>
<name>E8N588_ANATU</name>
<dbReference type="InterPro" id="IPR029063">
    <property type="entry name" value="SAM-dependent_MTases_sf"/>
</dbReference>
<dbReference type="SUPFAM" id="SSF53335">
    <property type="entry name" value="S-adenosyl-L-methionine-dependent methyltransferases"/>
    <property type="match status" value="1"/>
</dbReference>
<dbReference type="PANTHER" id="PTHR43591">
    <property type="entry name" value="METHYLTRANSFERASE"/>
    <property type="match status" value="1"/>
</dbReference>
<feature type="domain" description="Methyltransferase type 11" evidence="1">
    <location>
        <begin position="34"/>
        <end position="126"/>
    </location>
</feature>
<dbReference type="Proteomes" id="UP000008922">
    <property type="component" value="Chromosome"/>
</dbReference>
<dbReference type="eggNOG" id="COG2226">
    <property type="taxonomic scope" value="Bacteria"/>
</dbReference>
<gene>
    <name evidence="2" type="ordered locus">ANT_15740</name>
</gene>
<dbReference type="Pfam" id="PF08241">
    <property type="entry name" value="Methyltransf_11"/>
    <property type="match status" value="1"/>
</dbReference>
<dbReference type="GO" id="GO:0008757">
    <property type="term" value="F:S-adenosylmethionine-dependent methyltransferase activity"/>
    <property type="evidence" value="ECO:0007669"/>
    <property type="project" value="InterPro"/>
</dbReference>
<keyword evidence="3" id="KW-1185">Reference proteome</keyword>
<dbReference type="AlphaFoldDB" id="E8N588"/>
<dbReference type="InterPro" id="IPR013216">
    <property type="entry name" value="Methyltransf_11"/>
</dbReference>
<dbReference type="OrthoDB" id="150268at2"/>
<evidence type="ECO:0000259" key="1">
    <source>
        <dbReference type="Pfam" id="PF08241"/>
    </source>
</evidence>
<dbReference type="CDD" id="cd02440">
    <property type="entry name" value="AdoMet_MTases"/>
    <property type="match status" value="1"/>
</dbReference>
<dbReference type="FunCoup" id="E8N588">
    <property type="interactions" value="49"/>
</dbReference>
<sequence>MEFLDRLYQRQSEWTRPLRNFFFRQRFSAPFRVLDAGSGTGVLGNEIAQKYPAEVYSIDLNRDVLAYSRRQRPDISFHAQADIYHLPFPPRFFHCAITHFVFLWLKHPQNALKELIRVTMPGGWIVAFAEPDYEARIDYPGETAKLGQIQKQSLIKRGINPTMGRELFALFNECGLRHVTSGLYSGEWKFPLTHSQFVNEWETLENDLWGYLSFEEIQSYREKDFQNFVKGKRLSFVPTFYAYGQVQG</sequence>
<reference evidence="2 3" key="1">
    <citation type="submission" date="2010-12" db="EMBL/GenBank/DDBJ databases">
        <title>Whole genome sequence of Anaerolinea thermophila UNI-1.</title>
        <authorList>
            <person name="Narita-Yamada S."/>
            <person name="Kishi E."/>
            <person name="Watanabe Y."/>
            <person name="Takasaki K."/>
            <person name="Ankai A."/>
            <person name="Oguchi A."/>
            <person name="Fukui S."/>
            <person name="Takahashi M."/>
            <person name="Yashiro I."/>
            <person name="Hosoyama A."/>
            <person name="Sekiguchi Y."/>
            <person name="Hanada S."/>
            <person name="Fujita N."/>
        </authorList>
    </citation>
    <scope>NUCLEOTIDE SEQUENCE [LARGE SCALE GENOMIC DNA]</scope>
    <source>
        <strain evidence="3">DSM 14523 / JCM 11388 / NBRC 100420 / UNI-1</strain>
    </source>
</reference>
<evidence type="ECO:0000313" key="3">
    <source>
        <dbReference type="Proteomes" id="UP000008922"/>
    </source>
</evidence>
<organism evidence="2 3">
    <name type="scientific">Anaerolinea thermophila (strain DSM 14523 / JCM 11388 / NBRC 100420 / UNI-1)</name>
    <dbReference type="NCBI Taxonomy" id="926569"/>
    <lineage>
        <taxon>Bacteria</taxon>
        <taxon>Bacillati</taxon>
        <taxon>Chloroflexota</taxon>
        <taxon>Anaerolineae</taxon>
        <taxon>Anaerolineales</taxon>
        <taxon>Anaerolineaceae</taxon>
        <taxon>Anaerolinea</taxon>
    </lineage>
</organism>